<proteinExistence type="predicted"/>
<accession>A0A396GMI8</accession>
<dbReference type="AlphaFoldDB" id="A0A396GMI8"/>
<dbReference type="Proteomes" id="UP000265566">
    <property type="component" value="Chromosome 8"/>
</dbReference>
<name>A0A396GMI8_MEDTR</name>
<protein>
    <submittedName>
        <fullName evidence="1">Uncharacterized protein</fullName>
    </submittedName>
</protein>
<sequence>MFHCLLGDYIATGCLQKTIYYVDESYTWMTPLVWEVAEHLLFSCDIFGNVWSAVLKWLGLSFVAPVGCRDHYIQFRHLAGLLHSSHSFLQIIRLAYVWTIWKERNNRIFNQNSTGTNIIPAG</sequence>
<reference evidence="2" key="1">
    <citation type="journal article" date="2018" name="Nat. Plants">
        <title>Whole-genome landscape of Medicago truncatula symbiotic genes.</title>
        <authorList>
            <person name="Pecrix Y."/>
            <person name="Staton S.E."/>
            <person name="Sallet E."/>
            <person name="Lelandais-Briere C."/>
            <person name="Moreau S."/>
            <person name="Carrere S."/>
            <person name="Blein T."/>
            <person name="Jardinaud M.F."/>
            <person name="Latrasse D."/>
            <person name="Zouine M."/>
            <person name="Zahm M."/>
            <person name="Kreplak J."/>
            <person name="Mayjonade B."/>
            <person name="Satge C."/>
            <person name="Perez M."/>
            <person name="Cauet S."/>
            <person name="Marande W."/>
            <person name="Chantry-Darmon C."/>
            <person name="Lopez-Roques C."/>
            <person name="Bouchez O."/>
            <person name="Berard A."/>
            <person name="Debelle F."/>
            <person name="Munos S."/>
            <person name="Bendahmane A."/>
            <person name="Berges H."/>
            <person name="Niebel A."/>
            <person name="Buitink J."/>
            <person name="Frugier F."/>
            <person name="Benhamed M."/>
            <person name="Crespi M."/>
            <person name="Gouzy J."/>
            <person name="Gamas P."/>
        </authorList>
    </citation>
    <scope>NUCLEOTIDE SEQUENCE [LARGE SCALE GENOMIC DNA]</scope>
    <source>
        <strain evidence="2">cv. Jemalong A17</strain>
    </source>
</reference>
<gene>
    <name evidence="1" type="ORF">MtrunA17_Chr8g0376041</name>
</gene>
<organism evidence="1 2">
    <name type="scientific">Medicago truncatula</name>
    <name type="common">Barrel medic</name>
    <name type="synonym">Medicago tribuloides</name>
    <dbReference type="NCBI Taxonomy" id="3880"/>
    <lineage>
        <taxon>Eukaryota</taxon>
        <taxon>Viridiplantae</taxon>
        <taxon>Streptophyta</taxon>
        <taxon>Embryophyta</taxon>
        <taxon>Tracheophyta</taxon>
        <taxon>Spermatophyta</taxon>
        <taxon>Magnoliopsida</taxon>
        <taxon>eudicotyledons</taxon>
        <taxon>Gunneridae</taxon>
        <taxon>Pentapetalae</taxon>
        <taxon>rosids</taxon>
        <taxon>fabids</taxon>
        <taxon>Fabales</taxon>
        <taxon>Fabaceae</taxon>
        <taxon>Papilionoideae</taxon>
        <taxon>50 kb inversion clade</taxon>
        <taxon>NPAAA clade</taxon>
        <taxon>Hologalegina</taxon>
        <taxon>IRL clade</taxon>
        <taxon>Trifolieae</taxon>
        <taxon>Medicago</taxon>
    </lineage>
</organism>
<evidence type="ECO:0000313" key="1">
    <source>
        <dbReference type="EMBL" id="RHN42359.1"/>
    </source>
</evidence>
<comment type="caution">
    <text evidence="1">The sequence shown here is derived from an EMBL/GenBank/DDBJ whole genome shotgun (WGS) entry which is preliminary data.</text>
</comment>
<dbReference type="EMBL" id="PSQE01000008">
    <property type="protein sequence ID" value="RHN42359.1"/>
    <property type="molecule type" value="Genomic_DNA"/>
</dbReference>
<dbReference type="Gramene" id="rna48792">
    <property type="protein sequence ID" value="RHN42359.1"/>
    <property type="gene ID" value="gene48792"/>
</dbReference>
<evidence type="ECO:0000313" key="2">
    <source>
        <dbReference type="Proteomes" id="UP000265566"/>
    </source>
</evidence>